<proteinExistence type="predicted"/>
<name>A0A9P8UXN3_9PEZI</name>
<reference evidence="2" key="1">
    <citation type="journal article" date="2021" name="Nat. Commun.">
        <title>Genetic determinants of endophytism in the Arabidopsis root mycobiome.</title>
        <authorList>
            <person name="Mesny F."/>
            <person name="Miyauchi S."/>
            <person name="Thiergart T."/>
            <person name="Pickel B."/>
            <person name="Atanasova L."/>
            <person name="Karlsson M."/>
            <person name="Huettel B."/>
            <person name="Barry K.W."/>
            <person name="Haridas S."/>
            <person name="Chen C."/>
            <person name="Bauer D."/>
            <person name="Andreopoulos W."/>
            <person name="Pangilinan J."/>
            <person name="LaButti K."/>
            <person name="Riley R."/>
            <person name="Lipzen A."/>
            <person name="Clum A."/>
            <person name="Drula E."/>
            <person name="Henrissat B."/>
            <person name="Kohler A."/>
            <person name="Grigoriev I.V."/>
            <person name="Martin F.M."/>
            <person name="Hacquard S."/>
        </authorList>
    </citation>
    <scope>NUCLEOTIDE SEQUENCE</scope>
    <source>
        <strain evidence="2">MPI-SDFR-AT-0073</strain>
    </source>
</reference>
<comment type="caution">
    <text evidence="2">The sequence shown here is derived from an EMBL/GenBank/DDBJ whole genome shotgun (WGS) entry which is preliminary data.</text>
</comment>
<gene>
    <name evidence="2" type="ORF">BKA67DRAFT_530026</name>
</gene>
<dbReference type="GeneID" id="70128065"/>
<feature type="region of interest" description="Disordered" evidence="1">
    <location>
        <begin position="108"/>
        <end position="181"/>
    </location>
</feature>
<dbReference type="OrthoDB" id="4779719at2759"/>
<dbReference type="EMBL" id="JAGPXC010000001">
    <property type="protein sequence ID" value="KAH6659901.1"/>
    <property type="molecule type" value="Genomic_DNA"/>
</dbReference>
<organism evidence="2 3">
    <name type="scientific">Truncatella angustata</name>
    <dbReference type="NCBI Taxonomy" id="152316"/>
    <lineage>
        <taxon>Eukaryota</taxon>
        <taxon>Fungi</taxon>
        <taxon>Dikarya</taxon>
        <taxon>Ascomycota</taxon>
        <taxon>Pezizomycotina</taxon>
        <taxon>Sordariomycetes</taxon>
        <taxon>Xylariomycetidae</taxon>
        <taxon>Amphisphaeriales</taxon>
        <taxon>Sporocadaceae</taxon>
        <taxon>Truncatella</taxon>
    </lineage>
</organism>
<dbReference type="RefSeq" id="XP_045964032.1">
    <property type="nucleotide sequence ID" value="XM_046099173.1"/>
</dbReference>
<sequence length="181" mass="19309">MSSEDDTRISWGRWLLVGGRGPPPTCSAFLRMASERKASHRETCVRHTARNESYAKTKKEHGTGGFVEFVKTQFGLEKPKEVLKRKELMEVWSGDGALVGEIVENRAEDIGSGGCNNNMNEDVMPNDETSVDVNNGDGEEERSGNGNSGEDENGGDTASSKQTPGNTGSGGNGEKGPSAGD</sequence>
<protein>
    <submittedName>
        <fullName evidence="2">Uncharacterized protein</fullName>
    </submittedName>
</protein>
<evidence type="ECO:0000313" key="2">
    <source>
        <dbReference type="EMBL" id="KAH6659901.1"/>
    </source>
</evidence>
<dbReference type="Proteomes" id="UP000758603">
    <property type="component" value="Unassembled WGS sequence"/>
</dbReference>
<evidence type="ECO:0000313" key="3">
    <source>
        <dbReference type="Proteomes" id="UP000758603"/>
    </source>
</evidence>
<accession>A0A9P8UXN3</accession>
<dbReference type="AlphaFoldDB" id="A0A9P8UXN3"/>
<keyword evidence="3" id="KW-1185">Reference proteome</keyword>
<evidence type="ECO:0000256" key="1">
    <source>
        <dbReference type="SAM" id="MobiDB-lite"/>
    </source>
</evidence>